<feature type="domain" description="C3H1-type" evidence="4">
    <location>
        <begin position="771"/>
        <end position="800"/>
    </location>
</feature>
<feature type="region of interest" description="Disordered" evidence="3">
    <location>
        <begin position="1698"/>
        <end position="1737"/>
    </location>
</feature>
<evidence type="ECO:0000313" key="6">
    <source>
        <dbReference type="Proteomes" id="UP000186817"/>
    </source>
</evidence>
<feature type="region of interest" description="Disordered" evidence="3">
    <location>
        <begin position="707"/>
        <end position="769"/>
    </location>
</feature>
<dbReference type="SUPFAM" id="SSF53098">
    <property type="entry name" value="Ribonuclease H-like"/>
    <property type="match status" value="1"/>
</dbReference>
<accession>A0A1Q9DDD8</accession>
<feature type="zinc finger region" description="C3H1-type" evidence="1">
    <location>
        <begin position="823"/>
        <end position="850"/>
    </location>
</feature>
<evidence type="ECO:0000256" key="3">
    <source>
        <dbReference type="SAM" id="MobiDB-lite"/>
    </source>
</evidence>
<dbReference type="InterPro" id="IPR012337">
    <property type="entry name" value="RNaseH-like_sf"/>
</dbReference>
<feature type="compositionally biased region" description="Basic and acidic residues" evidence="3">
    <location>
        <begin position="1621"/>
        <end position="1639"/>
    </location>
</feature>
<dbReference type="EMBL" id="LSRX01000589">
    <property type="protein sequence ID" value="OLP93234.1"/>
    <property type="molecule type" value="Genomic_DNA"/>
</dbReference>
<dbReference type="GO" id="GO:0003676">
    <property type="term" value="F:nucleic acid binding"/>
    <property type="evidence" value="ECO:0007669"/>
    <property type="project" value="InterPro"/>
</dbReference>
<comment type="caution">
    <text evidence="5">The sequence shown here is derived from an EMBL/GenBank/DDBJ whole genome shotgun (WGS) entry which is preliminary data.</text>
</comment>
<feature type="compositionally biased region" description="Basic and acidic residues" evidence="3">
    <location>
        <begin position="756"/>
        <end position="769"/>
    </location>
</feature>
<name>A0A1Q9DDD8_SYMMI</name>
<feature type="region of interest" description="Disordered" evidence="3">
    <location>
        <begin position="1613"/>
        <end position="1676"/>
    </location>
</feature>
<keyword evidence="1" id="KW-0862">Zinc</keyword>
<dbReference type="InterPro" id="IPR036397">
    <property type="entry name" value="RNaseH_sf"/>
</dbReference>
<gene>
    <name evidence="5" type="ORF">AK812_SmicGene24885</name>
</gene>
<sequence length="4212" mass="475496">MEAWAAAFAAQLTGAGRAVRDALGSLGTLGCCHVPQVFVDSEEVLVDDGHGQGSCAHPRGANSKPKRRPGSAAAKSMRERGDADLSTPCNATKPARMMNTPPTLSTVCPSEEAISCTSVALPCENAPIQWWCVECFPRSAQPTPPSQTKDGAKSNLPEGDTADIALDREIQSHRGGRLSPNLPVLNLVSQQQSTSNQLIEQLRHAEDKMRIAHQEDISHYEEITMGLLARMNEMVQEDQGSTMRIEELERHRDLMGQAMGHVNRVHQQSLMIIIVASRGLRKPVPLNIDVMKSYPHLYIKSCEGQQLAMEYRRLVDELNQKAHETLQFKMEASQNLSTLAIMKEQVELMKNEENMVRDEATKRMSLLESGARELRSTLDREELAKSEVVMRLRQVEMLANFVVDYDNKKSFRLNIWNAWMNFVLNYVMPKKMRRTIMKTITEKVKKKKKKQCHPPSRSLTSAQVDLAVVDLMVKISIDSWMSHCIANVLGACADPNHEEWIAWLNPAFRPSPDIDGLTDSGHLKFTSIDIKLGIAMAAMLKAAGDTALELYLDVNRKSSKYVREESKLIKGRQIIAMVYESFRTRDRLDMIVTLEYLIKLQYQGDQHMSLFRQTWLECIDRMRPEDVPSDNALRDTLHAKIKESPALKMERLVSYDMLNYDDPRRSYQHLLHLIDRCIQRTCEQKMLKQTQAGLQLMIQGKDSLSAMAAKVKGSETATPAPKKPSKPPKTEEAAPVLPQSKAKAHAKTKPGKGRGKGKDRDRSASVDAKAKMKHIRCKFFFSETGECRNGDKCQYSHSKKTPERGRGTTPDRQRAPSRSPSAGQGEKECFQYKKNGSCSRRICPYKHVDPATPAEGKPKAKANAEAKSKAEAKPKPKGKAKALPAAPAIRLCRAWNPLAPAIQKRNITYDDDVSDCSSLDSDADSDCSTDDEVVEKPSLVKGRDRRTLSTTPKAKKKVMFANDVRFQSSKPRRSYKDRGDKIIKVNVEQRIMNDNRIKELGFSMHKARLKAQMMNDMLQDDKPGDRHVYVRIPGSDRVREIIFYDGEDELHEYEVGPEERKKVKSFSIVNCMVQPTWIRSKIKFLMDTGYGHDLISQRKVEKHGLETLVSEEAISFPTANVVTNTDLISNFQTESFTEPINAYVLDDTPSVLSVGKRCMKQGYGFVWPPGENPFMINPEGKRISLFVNGDIPNVRAGSQKSIAHDDEMAATVKSILEQGKEENPEKALNAVAATVDATPGEEEEPDGPAEEYCPDFIPDEAPGEEVPAEEAGRPPDPPHEGDEHAHDDDEREIEVEGDGAPTRKAKLGTLKAEAKTLAHLCTHRYRNPYCEACIRAKMKHYRTVRGAFKRELKARGDLITFDFLDMRRAADMGIGNDDEMREVLVVRDVATRVIAAIPTMSRYTDDVVEAVRRLIGRRKVKLGYSDVAPEFDAAMAQLKIPIDHSLPGLPKNNSLAERTSQEVINTVATSLLHAELPAQYWHFALNCVTHHLNIEDVEGDGDSAWKRMTGEDFKGKAIPFGAKVSFKPTDTRDKTYAGKFDPKGIPGVFAGYVITTGQQWSRKYKVWDMAEFAGVNLSMDAAVPRKLAQPYLTEVVVLPEDLVFPLKDEYERMNSTTEGLNDSRRLQGREIKDADDVDRPPSGGDDDDDDDDDSKKKPPPDPDEIDDGAGTGDIPLDDYYTAVDAMGDKILERDEIGAGAYRAPPPSSALGRTDGPVEHDEVGPSGRLIPKGGEEDPGEILRRLKDAKLTSDDVEHWSVGTKGNGKVYLNDDDEACKIDKRGVPYKIGAMADAFFHLAKREKAKDAKVSRKRAAVGKRMVGKVLDNMIFPKIVQCDKIDLELGSSCTEGWDWARESVQQQLQEEFLDDVVPAVPASVVFDDNWIPAMPCTTSVQHNHRVKNGAHGNFFNAMVTRPVTRIVGAGSFRLLSEYDDVVNEAKKKGQRVHMARVHGLIYEKNYQLKEDDPARKFKGRGVLLGDQVKDQNMEAALFQDLGNSPATFDASRWADYYGCLPGNDVQMADAFKHTSRQNYLALRVGLNCLMKHGILQPIVINTVDPYAVWSKPYMDIRTLEPCEAVLHDKTPVRTVTYDMETYLDMTVKKYCDAASILMKLLYAARICRFDLLRSINNSACKITKWTKKEDALLHHLMAYVQQSKHHLMIGWVLILVFLWRGLAKGGKDPNFVFYDDNQTMIGVVRTGFCVVDACLPVDQYLSSGTDWIAGHHGSDAPYSPQSMDEKGQQLYTFKSEVPCFPYTQTPILPQVLYRAGLSSKEGLQEHDSVDPVLVVKFPRMLRDPPSALPPGRYLRSTWILREGVWHQLEDHAVIPDSPVEFDRYVERAVFQFHPVRASLVATPVVEGFTLPLRFNGRPHRDRIPYMGSFFWTKIIEEVWEDMSQKMRELEGYGHAIVPHVTEFQDCKDGLVIEFYDGTKELVHTYKDEGNKLGVRIKIFDTPREVAIWTLIGVDEDNWWQQYAPGLGNAMDFAPEQHYVIVEVPPEAQVADTKQYRPLSNKELWRRNVIDGCSHGQRLLLRDPENQPCVKYCNKEWEFFSANTAMEHKPSDACKAKHNHACEQDYSDLSGKEVRTSQISRRLLRALSKEGDGRLISMMEWSCTSVTATPITGKGRAGNFMFCASSLLGYHPIPRAMATFTGQQFKFQNVQPDDVFPTTGFWNAMLQFERFLQVFVENQTTNQRLPKKLVVDRVISNNTINDWVSYSAPPLLMALVCVSQSTGSNSTSHKYREMLKACIEAATNDVQQKPYGDVVKYVKKASDIIHQAVNDKAQRFPFFNDVFVEAKVVKEGITGASDFIEGGVANSRESLSEKNYAGRENNWFVFFQEYSGRIPGSIGVQDLDEGGLVKVAKMSIEFAKCVGYGLRTHNADLETIYQRTGSQGERPKALDMFDLVLLACNPADSELDEPLAFAISYFQAYAGSINLMRAYLRYSEDRLVSHLMHWSDVLRPDLGMTAKEFVKSVVAKFSEHPTLGGLRLIENCIPLTWNQLFVEQGYSSECAKKRSAARQWETIIDEINLQRPHERPRLATLQRETGSHDPDTYTFAYDETPLCKPNEKEGTLPIEQYVRRVVVYLGRLQSVTQNKSGGLNVRVYVKANTTTWLQMYARMYHGCGMGTCEHLATPAMLTAAALVRTEDDLKRDENDTFASASPEVKKERTNVPLAANEIRNNLAIGGKPDATLIRTQHTFLAMDFEMYAHNKKTTFSLSEAFHNKGWRHLTKLSPEMHTPVNFENTIKVLSLLKQKVMAMNEVFKDMLMRVLLWPRNFNFEAEYGTHIVSTDQVATNDPHHHHHRAFAVYEKQLFYEKMIAACYVNPQVLRNCQELMHTNAIEIPRFKDIWSDRTRLHFASTMDSGRWIPSERLQAMEEETRCDETTRCPGRMWQDFEVILQFPEPVYCPEQYWFKIDEYSVPKLIDAGKDGKDVFCPGCENRKEETKFCRSQTEFAPSSAFPGQCIGCAFKGAHYTTFYKVQNYGELRQHERLFTVVSSYGGIRCPPGLALDFPIWGKAKQLTRDRAYDEEGSLCFIAYHDAGNAAYAGFLKALLSPQERVDLFRGSENPLEELLGDVFEHALGMLTFALRWPELFDRWGDVDTINACINGFEGCFTRYAAKESLLLINSGYPRKRKPAKAVPAIERQVQDILRALPDGRFVAVPTSAELQPLSGVTSTEARSSDDNLFDTSQGVDVPRLVPDEVMEPDGQPEEENQVPETRPNTNIADVVKAKMWDAPKLLFNGEVWVDENTTGKMAFCAEAHIMCSSTARKVIETHPDTIVFQPGDYNYVCGENISEMGLPSRNDLLECVQKSSCPRDHSIPQRGDRNLCRRLESGECENAACDNIANGVYGGILEKLPPRGVQFCHPALGNITVAKPPSPDEYTWEAKEAAKNALRFIQKDLRHHIGRRNNAIYLDKRCESPIATVKCDEGGWVSLEWLLAYDLLWCHHHRRVAYPLPRDSDARQREMQRRLQLLIDGNYINYRGGDGKFRLQFLGVRLRPPEIMPPDFNALEPAFSSRMVHVETMMEELRRDRTPLVTLFVPIVDLVREGGRVTENGAVICEGTVPFHMVKEMWLCIPGSASYGKFEEIEKLLDYELEDEICTEIDKPLTPAANEMHCHRTLERILESWSCFANFQMVRMMERKQGSSLNSQSTLEWTGPRPTGVVIMHSTMMRWNLSSYIRLRRPKREQAEIEISDSAFAHGA</sequence>
<dbReference type="InterPro" id="IPR000571">
    <property type="entry name" value="Znf_CCCH"/>
</dbReference>
<feature type="domain" description="C3H1-type" evidence="4">
    <location>
        <begin position="823"/>
        <end position="850"/>
    </location>
</feature>
<feature type="region of interest" description="Disordered" evidence="3">
    <location>
        <begin position="791"/>
        <end position="828"/>
    </location>
</feature>
<feature type="compositionally biased region" description="Basic and acidic residues" evidence="3">
    <location>
        <begin position="856"/>
        <end position="874"/>
    </location>
</feature>
<feature type="compositionally biased region" description="Basic and acidic residues" evidence="3">
    <location>
        <begin position="800"/>
        <end position="814"/>
    </location>
</feature>
<dbReference type="Proteomes" id="UP000186817">
    <property type="component" value="Unassembled WGS sequence"/>
</dbReference>
<dbReference type="PROSITE" id="PS50103">
    <property type="entry name" value="ZF_C3H1"/>
    <property type="match status" value="2"/>
</dbReference>
<feature type="region of interest" description="Disordered" evidence="3">
    <location>
        <begin position="3678"/>
        <end position="3698"/>
    </location>
</feature>
<keyword evidence="6" id="KW-1185">Reference proteome</keyword>
<dbReference type="GO" id="GO:0008270">
    <property type="term" value="F:zinc ion binding"/>
    <property type="evidence" value="ECO:0007669"/>
    <property type="project" value="UniProtKB-KW"/>
</dbReference>
<proteinExistence type="predicted"/>
<evidence type="ECO:0000256" key="1">
    <source>
        <dbReference type="PROSITE-ProRule" id="PRU00723"/>
    </source>
</evidence>
<dbReference type="Gene3D" id="4.10.1000.10">
    <property type="entry name" value="Zinc finger, CCCH-type"/>
    <property type="match status" value="1"/>
</dbReference>
<feature type="region of interest" description="Disordered" evidence="3">
    <location>
        <begin position="49"/>
        <end position="98"/>
    </location>
</feature>
<keyword evidence="2" id="KW-0175">Coiled coil</keyword>
<dbReference type="OrthoDB" id="10277171at2759"/>
<keyword evidence="1" id="KW-0479">Metal-binding</keyword>
<feature type="region of interest" description="Disordered" evidence="3">
    <location>
        <begin position="843"/>
        <end position="881"/>
    </location>
</feature>
<dbReference type="Gene3D" id="3.30.420.10">
    <property type="entry name" value="Ribonuclease H-like superfamily/Ribonuclease H"/>
    <property type="match status" value="1"/>
</dbReference>
<feature type="region of interest" description="Disordered" evidence="3">
    <location>
        <begin position="1236"/>
        <end position="1304"/>
    </location>
</feature>
<feature type="coiled-coil region" evidence="2">
    <location>
        <begin position="188"/>
        <end position="215"/>
    </location>
</feature>
<protein>
    <recommendedName>
        <fullName evidence="4">C3H1-type domain-containing protein</fullName>
    </recommendedName>
</protein>
<evidence type="ECO:0000259" key="4">
    <source>
        <dbReference type="PROSITE" id="PS50103"/>
    </source>
</evidence>
<feature type="compositionally biased region" description="Basic and acidic residues" evidence="3">
    <location>
        <begin position="1270"/>
        <end position="1288"/>
    </location>
</feature>
<feature type="compositionally biased region" description="Basic residues" evidence="3">
    <location>
        <begin position="742"/>
        <end position="755"/>
    </location>
</feature>
<dbReference type="SMART" id="SM00356">
    <property type="entry name" value="ZnF_C3H1"/>
    <property type="match status" value="2"/>
</dbReference>
<feature type="compositionally biased region" description="Acidic residues" evidence="3">
    <location>
        <begin position="1239"/>
        <end position="1268"/>
    </location>
</feature>
<keyword evidence="1" id="KW-0863">Zinc-finger</keyword>
<reference evidence="5 6" key="1">
    <citation type="submission" date="2016-02" db="EMBL/GenBank/DDBJ databases">
        <title>Genome analysis of coral dinoflagellate symbionts highlights evolutionary adaptations to a symbiotic lifestyle.</title>
        <authorList>
            <person name="Aranda M."/>
            <person name="Li Y."/>
            <person name="Liew Y.J."/>
            <person name="Baumgarten S."/>
            <person name="Simakov O."/>
            <person name="Wilson M."/>
            <person name="Piel J."/>
            <person name="Ashoor H."/>
            <person name="Bougouffa S."/>
            <person name="Bajic V.B."/>
            <person name="Ryu T."/>
            <person name="Ravasi T."/>
            <person name="Bayer T."/>
            <person name="Micklem G."/>
            <person name="Kim H."/>
            <person name="Bhak J."/>
            <person name="Lajeunesse T.C."/>
            <person name="Voolstra C.R."/>
        </authorList>
    </citation>
    <scope>NUCLEOTIDE SEQUENCE [LARGE SCALE GENOMIC DNA]</scope>
    <source>
        <strain evidence="5 6">CCMP2467</strain>
    </source>
</reference>
<evidence type="ECO:0000256" key="2">
    <source>
        <dbReference type="SAM" id="Coils"/>
    </source>
</evidence>
<evidence type="ECO:0000313" key="5">
    <source>
        <dbReference type="EMBL" id="OLP93234.1"/>
    </source>
</evidence>
<organism evidence="5 6">
    <name type="scientific">Symbiodinium microadriaticum</name>
    <name type="common">Dinoflagellate</name>
    <name type="synonym">Zooxanthella microadriatica</name>
    <dbReference type="NCBI Taxonomy" id="2951"/>
    <lineage>
        <taxon>Eukaryota</taxon>
        <taxon>Sar</taxon>
        <taxon>Alveolata</taxon>
        <taxon>Dinophyceae</taxon>
        <taxon>Suessiales</taxon>
        <taxon>Symbiodiniaceae</taxon>
        <taxon>Symbiodinium</taxon>
    </lineage>
</organism>
<feature type="zinc finger region" description="C3H1-type" evidence="1">
    <location>
        <begin position="771"/>
        <end position="800"/>
    </location>
</feature>